<keyword evidence="3" id="KW-0378">Hydrolase</keyword>
<comment type="caution">
    <text evidence="3">The sequence shown here is derived from an EMBL/GenBank/DDBJ whole genome shotgun (WGS) entry which is preliminary data.</text>
</comment>
<protein>
    <submittedName>
        <fullName evidence="3">Amidohydrolase</fullName>
    </submittedName>
</protein>
<feature type="binding site" evidence="1">
    <location>
        <position position="111"/>
    </location>
    <ligand>
        <name>Mn(2+)</name>
        <dbReference type="ChEBI" id="CHEBI:29035"/>
        <label>2</label>
    </ligand>
</feature>
<feature type="binding site" evidence="1">
    <location>
        <position position="109"/>
    </location>
    <ligand>
        <name>Mn(2+)</name>
        <dbReference type="ChEBI" id="CHEBI:29035"/>
        <label>2</label>
    </ligand>
</feature>
<sequence>MQDISDRIKQIAKEAEPELISIRRELHQYPELGINLLKTHEIISRELKKIPNLKVREHMAGGYGIIAELQGKKAQGKNILLRADIDALPLEEQVDCDYKSTHPGKMHACGHDGHATWLIGAAKILARLTGEFGGCIRFAFQPGEEVGLGADTMILEDKVLEEPKIDMAFAAHGWPSVQSGKIGIVRRYAFGCVGGFQVKITGKKGHASWPEQTVDPIAVANEIYQHIPSILTRTISGTEPKILSVTYMLAGENGVRNIIPQECEFGGTMRAAKKEVLEKMGQELEKEIKAVCQVYGAAYEAKIEIHGGSVKNAPGLLNGVKNAAADVLGKDNVYIIEEDNLGGENFAEYSSRVPSVYMFIGIKPEGRAEIPGLHSPEYRFDDSVLSGAAAAFASIGIKGCQGELEEE</sequence>
<proteinExistence type="predicted"/>
<dbReference type="RefSeq" id="WP_118310192.1">
    <property type="nucleotide sequence ID" value="NZ_QRHW01000036.1"/>
</dbReference>
<dbReference type="PANTHER" id="PTHR11014">
    <property type="entry name" value="PEPTIDASE M20 FAMILY MEMBER"/>
    <property type="match status" value="1"/>
</dbReference>
<dbReference type="InterPro" id="IPR017439">
    <property type="entry name" value="Amidohydrolase"/>
</dbReference>
<dbReference type="SUPFAM" id="SSF53187">
    <property type="entry name" value="Zn-dependent exopeptidases"/>
    <property type="match status" value="1"/>
</dbReference>
<keyword evidence="1" id="KW-0479">Metal-binding</keyword>
<feature type="binding site" evidence="1">
    <location>
        <position position="374"/>
    </location>
    <ligand>
        <name>Mn(2+)</name>
        <dbReference type="ChEBI" id="CHEBI:29035"/>
        <label>2</label>
    </ligand>
</feature>
<dbReference type="SUPFAM" id="SSF55031">
    <property type="entry name" value="Bacterial exopeptidase dimerisation domain"/>
    <property type="match status" value="1"/>
</dbReference>
<evidence type="ECO:0000259" key="2">
    <source>
        <dbReference type="Pfam" id="PF07687"/>
    </source>
</evidence>
<dbReference type="AlphaFoldDB" id="A0A414RYH7"/>
<dbReference type="PANTHER" id="PTHR11014:SF63">
    <property type="entry name" value="METALLOPEPTIDASE, PUTATIVE (AFU_ORTHOLOGUE AFUA_6G09600)-RELATED"/>
    <property type="match status" value="1"/>
</dbReference>
<feature type="binding site" evidence="1">
    <location>
        <position position="172"/>
    </location>
    <ligand>
        <name>Mn(2+)</name>
        <dbReference type="ChEBI" id="CHEBI:29035"/>
        <label>2</label>
    </ligand>
</feature>
<dbReference type="PIRSF" id="PIRSF005962">
    <property type="entry name" value="Pept_M20D_amidohydro"/>
    <property type="match status" value="1"/>
</dbReference>
<evidence type="ECO:0000313" key="4">
    <source>
        <dbReference type="Proteomes" id="UP000284112"/>
    </source>
</evidence>
<keyword evidence="1" id="KW-0464">Manganese</keyword>
<dbReference type="InterPro" id="IPR011650">
    <property type="entry name" value="Peptidase_M20_dimer"/>
</dbReference>
<organism evidence="3 4">
    <name type="scientific">Dorea longicatena</name>
    <dbReference type="NCBI Taxonomy" id="88431"/>
    <lineage>
        <taxon>Bacteria</taxon>
        <taxon>Bacillati</taxon>
        <taxon>Bacillota</taxon>
        <taxon>Clostridia</taxon>
        <taxon>Lachnospirales</taxon>
        <taxon>Lachnospiraceae</taxon>
        <taxon>Dorea</taxon>
    </lineage>
</organism>
<feature type="domain" description="Peptidase M20 dimerisation" evidence="2">
    <location>
        <begin position="195"/>
        <end position="292"/>
    </location>
</feature>
<dbReference type="CDD" id="cd03886">
    <property type="entry name" value="M20_Acy1"/>
    <property type="match status" value="1"/>
</dbReference>
<dbReference type="Pfam" id="PF01546">
    <property type="entry name" value="Peptidase_M20"/>
    <property type="match status" value="1"/>
</dbReference>
<accession>A0A414RYH7</accession>
<dbReference type="Proteomes" id="UP000284112">
    <property type="component" value="Unassembled WGS sequence"/>
</dbReference>
<dbReference type="Gene3D" id="3.30.70.360">
    <property type="match status" value="1"/>
</dbReference>
<dbReference type="Gene3D" id="3.40.630.10">
    <property type="entry name" value="Zn peptidases"/>
    <property type="match status" value="1"/>
</dbReference>
<dbReference type="InterPro" id="IPR036264">
    <property type="entry name" value="Bact_exopeptidase_dim_dom"/>
</dbReference>
<gene>
    <name evidence="3" type="ORF">DW641_14260</name>
</gene>
<reference evidence="3 4" key="1">
    <citation type="submission" date="2018-08" db="EMBL/GenBank/DDBJ databases">
        <title>A genome reference for cultivated species of the human gut microbiota.</title>
        <authorList>
            <person name="Zou Y."/>
            <person name="Xue W."/>
            <person name="Luo G."/>
        </authorList>
    </citation>
    <scope>NUCLEOTIDE SEQUENCE [LARGE SCALE GENOMIC DNA]</scope>
    <source>
        <strain evidence="3 4">AM23-13</strain>
    </source>
</reference>
<dbReference type="GO" id="GO:0016787">
    <property type="term" value="F:hydrolase activity"/>
    <property type="evidence" value="ECO:0007669"/>
    <property type="project" value="UniProtKB-KW"/>
</dbReference>
<dbReference type="InterPro" id="IPR002933">
    <property type="entry name" value="Peptidase_M20"/>
</dbReference>
<dbReference type="GO" id="GO:0046872">
    <property type="term" value="F:metal ion binding"/>
    <property type="evidence" value="ECO:0007669"/>
    <property type="project" value="UniProtKB-KW"/>
</dbReference>
<name>A0A414RYH7_9FIRM</name>
<feature type="binding site" evidence="1">
    <location>
        <position position="145"/>
    </location>
    <ligand>
        <name>Mn(2+)</name>
        <dbReference type="ChEBI" id="CHEBI:29035"/>
        <label>2</label>
    </ligand>
</feature>
<dbReference type="EMBL" id="QRHW01000036">
    <property type="protein sequence ID" value="RHG04148.1"/>
    <property type="molecule type" value="Genomic_DNA"/>
</dbReference>
<evidence type="ECO:0000313" key="3">
    <source>
        <dbReference type="EMBL" id="RHG04148.1"/>
    </source>
</evidence>
<dbReference type="NCBIfam" id="TIGR01891">
    <property type="entry name" value="amidohydrolases"/>
    <property type="match status" value="1"/>
</dbReference>
<comment type="cofactor">
    <cofactor evidence="1">
        <name>Mn(2+)</name>
        <dbReference type="ChEBI" id="CHEBI:29035"/>
    </cofactor>
    <text evidence="1">The Mn(2+) ion enhances activity.</text>
</comment>
<evidence type="ECO:0000256" key="1">
    <source>
        <dbReference type="PIRSR" id="PIRSR005962-1"/>
    </source>
</evidence>
<dbReference type="Pfam" id="PF07687">
    <property type="entry name" value="M20_dimer"/>
    <property type="match status" value="1"/>
</dbReference>